<evidence type="ECO:0000313" key="6">
    <source>
        <dbReference type="Proteomes" id="UP000626092"/>
    </source>
</evidence>
<evidence type="ECO:0000256" key="4">
    <source>
        <dbReference type="SAM" id="SignalP"/>
    </source>
</evidence>
<dbReference type="GO" id="GO:0016788">
    <property type="term" value="F:hydrolase activity, acting on ester bonds"/>
    <property type="evidence" value="ECO:0007669"/>
    <property type="project" value="InterPro"/>
</dbReference>
<evidence type="ECO:0000256" key="3">
    <source>
        <dbReference type="SAM" id="Phobius"/>
    </source>
</evidence>
<gene>
    <name evidence="5" type="ORF">RHSIM_Rhsim05G0053800</name>
</gene>
<organism evidence="5 6">
    <name type="scientific">Rhododendron simsii</name>
    <name type="common">Sims's rhododendron</name>
    <dbReference type="NCBI Taxonomy" id="118357"/>
    <lineage>
        <taxon>Eukaryota</taxon>
        <taxon>Viridiplantae</taxon>
        <taxon>Streptophyta</taxon>
        <taxon>Embryophyta</taxon>
        <taxon>Tracheophyta</taxon>
        <taxon>Spermatophyta</taxon>
        <taxon>Magnoliopsida</taxon>
        <taxon>eudicotyledons</taxon>
        <taxon>Gunneridae</taxon>
        <taxon>Pentapetalae</taxon>
        <taxon>asterids</taxon>
        <taxon>Ericales</taxon>
        <taxon>Ericaceae</taxon>
        <taxon>Ericoideae</taxon>
        <taxon>Rhodoreae</taxon>
        <taxon>Rhododendron</taxon>
    </lineage>
</organism>
<comment type="similarity">
    <text evidence="1">Belongs to the 'GDSL' lipolytic enzyme family.</text>
</comment>
<comment type="caution">
    <text evidence="5">The sequence shown here is derived from an EMBL/GenBank/DDBJ whole genome shotgun (WGS) entry which is preliminary data.</text>
</comment>
<feature type="signal peptide" evidence="4">
    <location>
        <begin position="1"/>
        <end position="27"/>
    </location>
</feature>
<name>A0A834H6W1_RHOSS</name>
<dbReference type="Gene3D" id="3.40.50.1110">
    <property type="entry name" value="SGNH hydrolase"/>
    <property type="match status" value="1"/>
</dbReference>
<proteinExistence type="inferred from homology"/>
<evidence type="ECO:0000313" key="5">
    <source>
        <dbReference type="EMBL" id="KAF7142538.1"/>
    </source>
</evidence>
<keyword evidence="3" id="KW-1133">Transmembrane helix</keyword>
<accession>A0A834H6W1</accession>
<keyword evidence="4" id="KW-0732">Signal</keyword>
<dbReference type="InterPro" id="IPR036514">
    <property type="entry name" value="SGNH_hydro_sf"/>
</dbReference>
<dbReference type="OrthoDB" id="1600564at2759"/>
<evidence type="ECO:0000256" key="2">
    <source>
        <dbReference type="ARBA" id="ARBA00023180"/>
    </source>
</evidence>
<dbReference type="EMBL" id="WJXA01000005">
    <property type="protein sequence ID" value="KAF7142538.1"/>
    <property type="molecule type" value="Genomic_DNA"/>
</dbReference>
<evidence type="ECO:0000256" key="1">
    <source>
        <dbReference type="ARBA" id="ARBA00008668"/>
    </source>
</evidence>
<dbReference type="Pfam" id="PF00657">
    <property type="entry name" value="Lipase_GDSL"/>
    <property type="match status" value="1"/>
</dbReference>
<sequence length="365" mass="40317">MAATRAIISLLIILSVTFFQIPRPCNGNALRICNFHRIYQLGDSISDTGNLIRESPMGAASPFSRLPYGETFFHNATGRCSNGLLMIDFIAKSAGLPLLNAYKNTGADFKHGVDFAVAGSTALPVETLARQNILSPVTTSSLGVQLDWMSTHFNSTCGGGRDCTEKLKDSLFMVGEIGGNDYNYALFQGKSIEEVKSLVPSVVQAIANAVRRVIINHGAVRVVVPGNFPIGCFPIYLTGFKTNNATAYDDNNCLRDLNELSKFHNDQLQRAIGELNKEFPNAVITYGDYYNAFDWLFRNAAYLGKFLYTIWNIIAFFVDLMRQLRKDLVVELGEIIISVSAECAELRTFRSVRIPIDSSAGMEFI</sequence>
<keyword evidence="2" id="KW-0325">Glycoprotein</keyword>
<dbReference type="AlphaFoldDB" id="A0A834H6W1"/>
<protein>
    <submittedName>
        <fullName evidence="5">Uncharacterized protein</fullName>
    </submittedName>
</protein>
<keyword evidence="3" id="KW-0472">Membrane</keyword>
<keyword evidence="3" id="KW-0812">Transmembrane</keyword>
<dbReference type="Proteomes" id="UP000626092">
    <property type="component" value="Unassembled WGS sequence"/>
</dbReference>
<keyword evidence="6" id="KW-1185">Reference proteome</keyword>
<feature type="transmembrane region" description="Helical" evidence="3">
    <location>
        <begin position="300"/>
        <end position="318"/>
    </location>
</feature>
<dbReference type="PANTHER" id="PTHR22835">
    <property type="entry name" value="ZINC FINGER FYVE DOMAIN CONTAINING PROTEIN"/>
    <property type="match status" value="1"/>
</dbReference>
<dbReference type="PANTHER" id="PTHR22835:SF517">
    <property type="entry name" value="GDSL-LIKE LIPASE_ACYLHYDROLASE FAMILY PROTEIN, EXPRESSED"/>
    <property type="match status" value="1"/>
</dbReference>
<dbReference type="InterPro" id="IPR001087">
    <property type="entry name" value="GDSL"/>
</dbReference>
<feature type="chain" id="PRO_5032381774" evidence="4">
    <location>
        <begin position="28"/>
        <end position="365"/>
    </location>
</feature>
<reference evidence="5" key="1">
    <citation type="submission" date="2019-11" db="EMBL/GenBank/DDBJ databases">
        <authorList>
            <person name="Liu Y."/>
            <person name="Hou J."/>
            <person name="Li T.-Q."/>
            <person name="Guan C.-H."/>
            <person name="Wu X."/>
            <person name="Wu H.-Z."/>
            <person name="Ling F."/>
            <person name="Zhang R."/>
            <person name="Shi X.-G."/>
            <person name="Ren J.-P."/>
            <person name="Chen E.-F."/>
            <person name="Sun J.-M."/>
        </authorList>
    </citation>
    <scope>NUCLEOTIDE SEQUENCE</scope>
    <source>
        <strain evidence="5">Adult_tree_wgs_1</strain>
        <tissue evidence="5">Leaves</tissue>
    </source>
</reference>